<name>A0A9D1MML0_9FIRM</name>
<evidence type="ECO:0000256" key="4">
    <source>
        <dbReference type="ARBA" id="ARBA00013303"/>
    </source>
</evidence>
<dbReference type="Pfam" id="PF16353">
    <property type="entry name" value="LacZ_4"/>
    <property type="match status" value="1"/>
</dbReference>
<feature type="domain" description="Beta galactosidase small chain/" evidence="8">
    <location>
        <begin position="748"/>
        <end position="1017"/>
    </location>
</feature>
<dbReference type="Gene3D" id="3.20.20.80">
    <property type="entry name" value="Glycosidases"/>
    <property type="match status" value="1"/>
</dbReference>
<evidence type="ECO:0000259" key="8">
    <source>
        <dbReference type="SMART" id="SM01038"/>
    </source>
</evidence>
<dbReference type="InterPro" id="IPR013783">
    <property type="entry name" value="Ig-like_fold"/>
</dbReference>
<evidence type="ECO:0000313" key="9">
    <source>
        <dbReference type="EMBL" id="HIU63062.1"/>
    </source>
</evidence>
<dbReference type="GO" id="GO:0004565">
    <property type="term" value="F:beta-galactosidase activity"/>
    <property type="evidence" value="ECO:0007669"/>
    <property type="project" value="UniProtKB-EC"/>
</dbReference>
<dbReference type="SUPFAM" id="SSF51445">
    <property type="entry name" value="(Trans)glycosidases"/>
    <property type="match status" value="1"/>
</dbReference>
<dbReference type="SMART" id="SM01038">
    <property type="entry name" value="Bgal_small_N"/>
    <property type="match status" value="1"/>
</dbReference>
<dbReference type="SUPFAM" id="SSF49785">
    <property type="entry name" value="Galactose-binding domain-like"/>
    <property type="match status" value="1"/>
</dbReference>
<dbReference type="Pfam" id="PF02837">
    <property type="entry name" value="Glyco_hydro_2_N"/>
    <property type="match status" value="1"/>
</dbReference>
<dbReference type="InterPro" id="IPR011013">
    <property type="entry name" value="Gal_mutarotase_sf_dom"/>
</dbReference>
<dbReference type="GO" id="GO:0009341">
    <property type="term" value="C:beta-galactosidase complex"/>
    <property type="evidence" value="ECO:0007669"/>
    <property type="project" value="InterPro"/>
</dbReference>
<accession>A0A9D1MML0</accession>
<dbReference type="InterPro" id="IPR004199">
    <property type="entry name" value="B-gal_small/dom_5"/>
</dbReference>
<keyword evidence="5" id="KW-0378">Hydrolase</keyword>
<reference evidence="9" key="2">
    <citation type="journal article" date="2021" name="PeerJ">
        <title>Extensive microbial diversity within the chicken gut microbiome revealed by metagenomics and culture.</title>
        <authorList>
            <person name="Gilroy R."/>
            <person name="Ravi A."/>
            <person name="Getino M."/>
            <person name="Pursley I."/>
            <person name="Horton D.L."/>
            <person name="Alikhan N.F."/>
            <person name="Baker D."/>
            <person name="Gharbi K."/>
            <person name="Hall N."/>
            <person name="Watson M."/>
            <person name="Adriaenssens E.M."/>
            <person name="Foster-Nyarko E."/>
            <person name="Jarju S."/>
            <person name="Secka A."/>
            <person name="Antonio M."/>
            <person name="Oren A."/>
            <person name="Chaudhuri R.R."/>
            <person name="La Ragione R."/>
            <person name="Hildebrand F."/>
            <person name="Pallen M.J."/>
        </authorList>
    </citation>
    <scope>NUCLEOTIDE SEQUENCE</scope>
    <source>
        <strain evidence="9">9366</strain>
    </source>
</reference>
<dbReference type="Pfam" id="PF00703">
    <property type="entry name" value="Glyco_hydro_2"/>
    <property type="match status" value="1"/>
</dbReference>
<organism evidence="9 10">
    <name type="scientific">Candidatus Caccalectryoclostridium excrementigallinarum</name>
    <dbReference type="NCBI Taxonomy" id="2840710"/>
    <lineage>
        <taxon>Bacteria</taxon>
        <taxon>Bacillati</taxon>
        <taxon>Bacillota</taxon>
        <taxon>Clostridia</taxon>
        <taxon>Christensenellales</taxon>
        <taxon>Christensenellaceae</taxon>
        <taxon>Christensenellaceae incertae sedis</taxon>
        <taxon>Candidatus Caccalectryoclostridium</taxon>
    </lineage>
</organism>
<dbReference type="PANTHER" id="PTHR46323:SF2">
    <property type="entry name" value="BETA-GALACTOSIDASE"/>
    <property type="match status" value="1"/>
</dbReference>
<evidence type="ECO:0000256" key="1">
    <source>
        <dbReference type="ARBA" id="ARBA00001412"/>
    </source>
</evidence>
<dbReference type="InterPro" id="IPR032312">
    <property type="entry name" value="LacZ_4"/>
</dbReference>
<dbReference type="InterPro" id="IPR006101">
    <property type="entry name" value="Glyco_hydro_2"/>
</dbReference>
<dbReference type="PROSITE" id="PS00608">
    <property type="entry name" value="GLYCOSYL_HYDROL_F2_2"/>
    <property type="match status" value="1"/>
</dbReference>
<dbReference type="InterPro" id="IPR017853">
    <property type="entry name" value="GH"/>
</dbReference>
<dbReference type="PANTHER" id="PTHR46323">
    <property type="entry name" value="BETA-GALACTOSIDASE"/>
    <property type="match status" value="1"/>
</dbReference>
<dbReference type="InterPro" id="IPR023232">
    <property type="entry name" value="Glyco_hydro_2_AS"/>
</dbReference>
<dbReference type="InterPro" id="IPR014718">
    <property type="entry name" value="GH-type_carb-bd"/>
</dbReference>
<comment type="similarity">
    <text evidence="2">Belongs to the glycosyl hydrolase 2 family.</text>
</comment>
<dbReference type="SUPFAM" id="SSF74650">
    <property type="entry name" value="Galactose mutarotase-like"/>
    <property type="match status" value="1"/>
</dbReference>
<gene>
    <name evidence="9" type="ORF">IAB07_04790</name>
</gene>
<reference evidence="9" key="1">
    <citation type="submission" date="2020-10" db="EMBL/GenBank/DDBJ databases">
        <authorList>
            <person name="Gilroy R."/>
        </authorList>
    </citation>
    <scope>NUCLEOTIDE SEQUENCE</scope>
    <source>
        <strain evidence="9">9366</strain>
    </source>
</reference>
<dbReference type="Pfam" id="PF02929">
    <property type="entry name" value="Bgal_small_N"/>
    <property type="match status" value="1"/>
</dbReference>
<dbReference type="InterPro" id="IPR006104">
    <property type="entry name" value="Glyco_hydro_2_N"/>
</dbReference>
<dbReference type="Gene3D" id="2.70.98.10">
    <property type="match status" value="1"/>
</dbReference>
<evidence type="ECO:0000256" key="6">
    <source>
        <dbReference type="ARBA" id="ARBA00023295"/>
    </source>
</evidence>
<dbReference type="Gene3D" id="2.60.40.10">
    <property type="entry name" value="Immunoglobulins"/>
    <property type="match status" value="2"/>
</dbReference>
<dbReference type="GO" id="GO:0005990">
    <property type="term" value="P:lactose catabolic process"/>
    <property type="evidence" value="ECO:0007669"/>
    <property type="project" value="TreeGrafter"/>
</dbReference>
<dbReference type="AlphaFoldDB" id="A0A9D1MML0"/>
<dbReference type="SUPFAM" id="SSF49303">
    <property type="entry name" value="beta-Galactosidase/glucuronidase domain"/>
    <property type="match status" value="2"/>
</dbReference>
<dbReference type="InterPro" id="IPR006103">
    <property type="entry name" value="Glyco_hydro_2_cat"/>
</dbReference>
<evidence type="ECO:0000256" key="5">
    <source>
        <dbReference type="ARBA" id="ARBA00022801"/>
    </source>
</evidence>
<comment type="catalytic activity">
    <reaction evidence="1">
        <text>Hydrolysis of terminal non-reducing beta-D-galactose residues in beta-D-galactosides.</text>
        <dbReference type="EC" id="3.2.1.23"/>
    </reaction>
</comment>
<comment type="caution">
    <text evidence="9">The sequence shown here is derived from an EMBL/GenBank/DDBJ whole genome shotgun (WGS) entry which is preliminary data.</text>
</comment>
<protein>
    <recommendedName>
        <fullName evidence="4">Beta-galactosidase</fullName>
        <ecNumber evidence="3">3.2.1.23</ecNumber>
    </recommendedName>
    <alternativeName>
        <fullName evidence="7">Lactase</fullName>
    </alternativeName>
</protein>
<keyword evidence="6" id="KW-0326">Glycosidase</keyword>
<dbReference type="InterPro" id="IPR008979">
    <property type="entry name" value="Galactose-bd-like_sf"/>
</dbReference>
<evidence type="ECO:0000313" key="10">
    <source>
        <dbReference type="Proteomes" id="UP000824145"/>
    </source>
</evidence>
<dbReference type="EC" id="3.2.1.23" evidence="3"/>
<dbReference type="GO" id="GO:0030246">
    <property type="term" value="F:carbohydrate binding"/>
    <property type="evidence" value="ECO:0007669"/>
    <property type="project" value="InterPro"/>
</dbReference>
<dbReference type="Pfam" id="PF02836">
    <property type="entry name" value="Glyco_hydro_2_C"/>
    <property type="match status" value="1"/>
</dbReference>
<sequence length="1018" mass="115334">MKNWSKLSVYNVNAEKRYAAGFPLGKDGDPTAECLDGEWDFKFVKKVSLIPEGYEKTGARLDGFTKIKVPSEWQIEGFDTPIYTNTVYPYALVQFNPLLIPTVKGYRNSAGCYVRTFNVKKTNERVFLRFDGINSCGDIYVNGKFVGYSEDTFSSQEYDVTSLVKEGENKLAVTVYRYCTGSYLEDQDMWRLSGIFRSVWLIYKPQAMIEDFYLRSELKNDYKDASFIADVRVKAAAQFAGRDVKVKIELSKEGKKTLELNASVDVKAKKDKKYCVSKVKDLTAPVENVSLWSHEDPALYDAQVTLSVDGETADIRRCKFGFREIRITPYADGKGPFILLNGKPLKIRGVNRHEFHPYHGHAVPRELIEADIKLCKQNNITAIRNSHYPNQDVFYELCDKYGVLVMAETNLESHGLAMFIPKGLKSWRDQCVYRARNMVGRLRNHPCIISWSLGNEAGYGKNFRIMKEKILEMDKTRFIHYEPDASAKTSDVLSEMYSKVEKMPVIGKNKPMRHCIALWSPSGTKYTPEVYRDLPFIECEYAHCMGNSLGNFSDYWDEFRKYDRLAGGFIWDFADQSIHRKTKDGKDKWCYGGDFGDTPNAGRFAFNGIVRADRSPNPALYEVKYQHRMVDFKLKDKTLKAVNNFMFTPLDGFDCSVQYECEGKVLGEEKVPVSGESGSVTSYPLTFPAFPEKGEVVCNVKLMLGKDELYAPKGHVISYEQFILREYDFALPEARGGASFKSEGGKTVVTAGGTVYTVENGAIVSVKKNGEERLTSPLLPNFFRATIDNDALPQVPRFVADIFMGTSRYKNAIKTLKAVETSCELREDKVFMHIKWKMRTLKSLETVYVFDGEGGIDMTMNVRPRKSMERYGFTFRLAKGVDGMKFYGKGPHENYCDRATAAKLGLYEGKAEDFIHDYLYPQENGDHTGVRYAEIGAGKGVKINAVGAPFELTVHPYTTMALHEAKHSCELERDDRLTVGIDGKQRGVGGDVPAMASTKPHYDILPGHTHTLHVRLTF</sequence>
<dbReference type="InterPro" id="IPR050347">
    <property type="entry name" value="Bact_Beta-galactosidase"/>
</dbReference>
<dbReference type="Proteomes" id="UP000824145">
    <property type="component" value="Unassembled WGS sequence"/>
</dbReference>
<dbReference type="InterPro" id="IPR006102">
    <property type="entry name" value="Ig-like_GH2"/>
</dbReference>
<evidence type="ECO:0000256" key="3">
    <source>
        <dbReference type="ARBA" id="ARBA00012756"/>
    </source>
</evidence>
<proteinExistence type="inferred from homology"/>
<dbReference type="PRINTS" id="PR00132">
    <property type="entry name" value="GLHYDRLASE2"/>
</dbReference>
<dbReference type="EMBL" id="DVNJ01000025">
    <property type="protein sequence ID" value="HIU63062.1"/>
    <property type="molecule type" value="Genomic_DNA"/>
</dbReference>
<evidence type="ECO:0000256" key="2">
    <source>
        <dbReference type="ARBA" id="ARBA00007401"/>
    </source>
</evidence>
<evidence type="ECO:0000256" key="7">
    <source>
        <dbReference type="ARBA" id="ARBA00032230"/>
    </source>
</evidence>
<dbReference type="Gene3D" id="2.60.120.260">
    <property type="entry name" value="Galactose-binding domain-like"/>
    <property type="match status" value="1"/>
</dbReference>
<dbReference type="InterPro" id="IPR036156">
    <property type="entry name" value="Beta-gal/glucu_dom_sf"/>
</dbReference>